<gene>
    <name evidence="1" type="ORF">SBA5_70061</name>
</gene>
<accession>A0A2N9M0G2</accession>
<dbReference type="EMBL" id="OKRB01000130">
    <property type="protein sequence ID" value="SPE28956.1"/>
    <property type="molecule type" value="Genomic_DNA"/>
</dbReference>
<dbReference type="Proteomes" id="UP000239735">
    <property type="component" value="Unassembled WGS sequence"/>
</dbReference>
<organism evidence="1 2">
    <name type="scientific">Candidatus Sulfuritelmatomonas gaucii</name>
    <dbReference type="NCBI Taxonomy" id="2043161"/>
    <lineage>
        <taxon>Bacteria</taxon>
        <taxon>Pseudomonadati</taxon>
        <taxon>Acidobacteriota</taxon>
        <taxon>Terriglobia</taxon>
        <taxon>Terriglobales</taxon>
        <taxon>Acidobacteriaceae</taxon>
        <taxon>Candidatus Sulfuritelmatomonas</taxon>
    </lineage>
</organism>
<dbReference type="AlphaFoldDB" id="A0A2N9M0G2"/>
<evidence type="ECO:0000313" key="1">
    <source>
        <dbReference type="EMBL" id="SPE28956.1"/>
    </source>
</evidence>
<proteinExistence type="predicted"/>
<reference evidence="2" key="1">
    <citation type="submission" date="2018-02" db="EMBL/GenBank/DDBJ databases">
        <authorList>
            <person name="Hausmann B."/>
        </authorList>
    </citation>
    <scope>NUCLEOTIDE SEQUENCE [LARGE SCALE GENOMIC DNA]</scope>
    <source>
        <strain evidence="2">Peat soil MAG SbA5</strain>
    </source>
</reference>
<name>A0A2N9M0G2_9BACT</name>
<protein>
    <submittedName>
        <fullName evidence="1">Uncharacterized protein</fullName>
    </submittedName>
</protein>
<evidence type="ECO:0000313" key="2">
    <source>
        <dbReference type="Proteomes" id="UP000239735"/>
    </source>
</evidence>
<sequence>MRFAADQSAGCQDGKLKVYPFALAVRPFRFLLHSTPF</sequence>